<dbReference type="AlphaFoldDB" id="A0A4U0P7N2"/>
<keyword evidence="2" id="KW-1185">Reference proteome</keyword>
<dbReference type="RefSeq" id="WP_136899904.1">
    <property type="nucleotide sequence ID" value="NZ_SUME01000001.1"/>
</dbReference>
<gene>
    <name evidence="1" type="ORF">FAZ15_03515</name>
</gene>
<protein>
    <submittedName>
        <fullName evidence="1">Uncharacterized protein</fullName>
    </submittedName>
</protein>
<proteinExistence type="predicted"/>
<accession>A0A4U0P7N2</accession>
<name>A0A4U0P7N2_9SPHI</name>
<dbReference type="EMBL" id="SUME01000001">
    <property type="protein sequence ID" value="TJZ63360.1"/>
    <property type="molecule type" value="Genomic_DNA"/>
</dbReference>
<evidence type="ECO:0000313" key="1">
    <source>
        <dbReference type="EMBL" id="TJZ63360.1"/>
    </source>
</evidence>
<reference evidence="1 2" key="1">
    <citation type="submission" date="2019-04" db="EMBL/GenBank/DDBJ databases">
        <title>Sphingobacterium olei sp. nov., isolated from oil-contaminated soil.</title>
        <authorList>
            <person name="Liu B."/>
        </authorList>
    </citation>
    <scope>NUCLEOTIDE SEQUENCE [LARGE SCALE GENOMIC DNA]</scope>
    <source>
        <strain evidence="1 2">HAL-9</strain>
    </source>
</reference>
<comment type="caution">
    <text evidence="1">The sequence shown here is derived from an EMBL/GenBank/DDBJ whole genome shotgun (WGS) entry which is preliminary data.</text>
</comment>
<dbReference type="Proteomes" id="UP000306808">
    <property type="component" value="Unassembled WGS sequence"/>
</dbReference>
<organism evidence="1 2">
    <name type="scientific">Sphingobacterium olei</name>
    <dbReference type="NCBI Taxonomy" id="2571155"/>
    <lineage>
        <taxon>Bacteria</taxon>
        <taxon>Pseudomonadati</taxon>
        <taxon>Bacteroidota</taxon>
        <taxon>Sphingobacteriia</taxon>
        <taxon>Sphingobacteriales</taxon>
        <taxon>Sphingobacteriaceae</taxon>
        <taxon>Sphingobacterium</taxon>
    </lineage>
</organism>
<evidence type="ECO:0000313" key="2">
    <source>
        <dbReference type="Proteomes" id="UP000306808"/>
    </source>
</evidence>
<sequence>MKKKFICLLAVLSLLLQNCQKSPNQRDYGDENLSTYNNNDSKFSILEDGKEHYLFDDPEWKLIWDIENNLWGRIVQNTEKLNQLKSIELDELLKLIGYKKEEFDKDRERILIAKGHLAKKYDLKIDEQKSCVSCEISKSDSKVDLGIIIELVSNKPKSLDMMIKNYKDLDKERLLYEKLMASKLNFTDDITQSSNIRRELKLLRSAIQKVQNFELVTGLTSAELRAFVMGPEIQKEKYKSAIIKSKLDETSIKREVQLSLGIIKFLMADERLQDLKFNDLVGIIVLEMNGYSSNYSIQSSSVPPGFTCGSELHNIENCIDQSSICIEGFCAPTEDSPTVCDGVVYACYLTCFGGGGVLCAYLCYCGFCNGPTRDAICLSIPGS</sequence>